<accession>A0A9D5RCL3</accession>
<evidence type="ECO:0000256" key="1">
    <source>
        <dbReference type="SAM" id="SignalP"/>
    </source>
</evidence>
<dbReference type="AlphaFoldDB" id="A0A9D5RCL3"/>
<dbReference type="EMBL" id="JADCKB010000035">
    <property type="protein sequence ID" value="MBE5041098.1"/>
    <property type="molecule type" value="Genomic_DNA"/>
</dbReference>
<evidence type="ECO:0000313" key="2">
    <source>
        <dbReference type="EMBL" id="MBE5041098.1"/>
    </source>
</evidence>
<reference evidence="2" key="1">
    <citation type="submission" date="2020-10" db="EMBL/GenBank/DDBJ databases">
        <title>ChiBAC.</title>
        <authorList>
            <person name="Zenner C."/>
            <person name="Hitch T.C.A."/>
            <person name="Clavel T."/>
        </authorList>
    </citation>
    <scope>NUCLEOTIDE SEQUENCE</scope>
    <source>
        <strain evidence="2">DSM 107454</strain>
    </source>
</reference>
<proteinExistence type="predicted"/>
<gene>
    <name evidence="2" type="ORF">INF28_11585</name>
</gene>
<evidence type="ECO:0000313" key="3">
    <source>
        <dbReference type="Proteomes" id="UP000806542"/>
    </source>
</evidence>
<organism evidence="2 3">
    <name type="scientific">Ructibacterium gallinarum</name>
    <dbReference type="NCBI Taxonomy" id="2779355"/>
    <lineage>
        <taxon>Bacteria</taxon>
        <taxon>Bacillati</taxon>
        <taxon>Bacillota</taxon>
        <taxon>Clostridia</taxon>
        <taxon>Eubacteriales</taxon>
        <taxon>Oscillospiraceae</taxon>
        <taxon>Ructibacterium</taxon>
    </lineage>
</organism>
<keyword evidence="1" id="KW-0732">Signal</keyword>
<evidence type="ECO:0008006" key="4">
    <source>
        <dbReference type="Google" id="ProtNLM"/>
    </source>
</evidence>
<comment type="caution">
    <text evidence="2">The sequence shown here is derived from an EMBL/GenBank/DDBJ whole genome shotgun (WGS) entry which is preliminary data.</text>
</comment>
<dbReference type="Proteomes" id="UP000806542">
    <property type="component" value="Unassembled WGS sequence"/>
</dbReference>
<feature type="signal peptide" evidence="1">
    <location>
        <begin position="1"/>
        <end position="25"/>
    </location>
</feature>
<name>A0A9D5RCL3_9FIRM</name>
<keyword evidence="3" id="KW-1185">Reference proteome</keyword>
<sequence>MRIRTKCGGCMLLILLLIMSTYTWASPVNPWLENSTNTSGVNQIEDEEQRRALSTLAGLGLISNESAFAVTANEPIKRSEAAELLYAMSGETDAGYADMAKDYDDVGGNAEAVGYVITKKVMLPYSDGSFRSDETLVYNDAVRAVVELMGYRPYALAEGGDETAYYKVGNRYDLIRGLKCQENADTISKIDFVVCMYHLLSADVLKQDRLGEEKVYRIGGSLLEEYFNIMQNKGIVEATAYGSIDGQPERGLEAIYIDGKEYSMKSISAQKQYEFSQLLGYRVLYYYRENELIYLWQDDSISKSIRLTADEIIGLQDNQIEAESDNGKSKKYGIDQLANVIRNGRYTGRKIHTFTYETLLPQTGYVTIIDQDCNGKYDIVIVEDYQNFLVEEVNAQSYRMRNMLNGQVVSWKDGVDQPPLIAKGGQVTSLSSIQAWQAVGLMVSDDGKLLQVRIPDVTSVSGVVTQMSEDEVMIDGAPYKLTFDYGENVEDAAYLSKNIEVGMSGSFILNIEGKVIAVQENTSASHKKTGYLIEAAMGNGFDSDTLQVLIMSQEGELLTLKSNAKLIFNGQKDYPAAAAYQQITVDGKAKQQLVRYRTNGNGVLVMLASSYDPYAEENAGEEPDEDRPQLQSYKTSRIFNTAESKFECTDRSVDPSYREFYIDKDTIVFTIPSTYSGVASAEKQFGVSRMSVFMGESSYTIEGYDIDETYTCPYVVAVVSPGTNISANNDPIGVIRSVTQSINQAGNTTVGFELLYNGAQTLFVCSDTVQAYTWTYSSSDAKIELDVSKHFHKGDVVRIALDENGEIGAIAKHLPKTPDGVMTVPPAAFTSSHGAYNELTFGEVEERNGVNLGVRVIDGNTQPKLIFRLTSATIYVYNVASDQLFIGDVGDIYAKEHYPGDNEASYIMLRAQNNTVYEAVVYNYNQ</sequence>
<protein>
    <recommendedName>
        <fullName evidence="4">S-layer homology domain-containing protein</fullName>
    </recommendedName>
</protein>
<feature type="chain" id="PRO_5039215075" description="S-layer homology domain-containing protein" evidence="1">
    <location>
        <begin position="26"/>
        <end position="926"/>
    </location>
</feature>